<dbReference type="Proteomes" id="UP000006695">
    <property type="component" value="Chromosome"/>
</dbReference>
<reference evidence="1 2" key="1">
    <citation type="submission" date="2007-05" db="EMBL/GenBank/DDBJ databases">
        <title>Complete sequence of Geobacter uraniireducens Rf4.</title>
        <authorList>
            <consortium name="US DOE Joint Genome Institute"/>
            <person name="Copeland A."/>
            <person name="Lucas S."/>
            <person name="Lapidus A."/>
            <person name="Barry K."/>
            <person name="Detter J.C."/>
            <person name="Glavina del Rio T."/>
            <person name="Hammon N."/>
            <person name="Israni S."/>
            <person name="Dalin E."/>
            <person name="Tice H."/>
            <person name="Pitluck S."/>
            <person name="Chertkov O."/>
            <person name="Brettin T."/>
            <person name="Bruce D."/>
            <person name="Han C."/>
            <person name="Schmutz J."/>
            <person name="Larimer F."/>
            <person name="Land M."/>
            <person name="Hauser L."/>
            <person name="Kyrpides N."/>
            <person name="Mikhailova N."/>
            <person name="Shelobolina E."/>
            <person name="Aklujkar M."/>
            <person name="Lovley D."/>
            <person name="Richardson P."/>
        </authorList>
    </citation>
    <scope>NUCLEOTIDE SEQUENCE [LARGE SCALE GENOMIC DNA]</scope>
    <source>
        <strain evidence="1 2">Rf4</strain>
    </source>
</reference>
<gene>
    <name evidence="1" type="ordered locus">Gura_0603</name>
</gene>
<dbReference type="EMBL" id="CP000698">
    <property type="protein sequence ID" value="ABQ24815.1"/>
    <property type="molecule type" value="Genomic_DNA"/>
</dbReference>
<protein>
    <submittedName>
        <fullName evidence="1">Activator of Hsp90 ATPase 1 family protein</fullName>
    </submittedName>
</protein>
<organism evidence="1 2">
    <name type="scientific">Geotalea uraniireducens (strain Rf4)</name>
    <name type="common">Geobacter uraniireducens</name>
    <dbReference type="NCBI Taxonomy" id="351605"/>
    <lineage>
        <taxon>Bacteria</taxon>
        <taxon>Pseudomonadati</taxon>
        <taxon>Thermodesulfobacteriota</taxon>
        <taxon>Desulfuromonadia</taxon>
        <taxon>Geobacterales</taxon>
        <taxon>Geobacteraceae</taxon>
        <taxon>Geotalea</taxon>
    </lineage>
</organism>
<dbReference type="STRING" id="351605.Gura_0603"/>
<keyword evidence="2" id="KW-1185">Reference proteome</keyword>
<name>A5GC72_GEOUR</name>
<evidence type="ECO:0000313" key="2">
    <source>
        <dbReference type="Proteomes" id="UP000006695"/>
    </source>
</evidence>
<dbReference type="OrthoDB" id="287565at2"/>
<dbReference type="SUPFAM" id="SSF55961">
    <property type="entry name" value="Bet v1-like"/>
    <property type="match status" value="1"/>
</dbReference>
<dbReference type="RefSeq" id="WP_011937540.1">
    <property type="nucleotide sequence ID" value="NC_009483.1"/>
</dbReference>
<dbReference type="AlphaFoldDB" id="A5GC72"/>
<dbReference type="Gene3D" id="3.30.530.20">
    <property type="match status" value="1"/>
</dbReference>
<dbReference type="HOGENOM" id="CLU_137245_0_0_7"/>
<sequence length="152" mass="17328">MATLYHQVWINAPVSKIYQALATAEGLGRWWAPHTSTETDSGLVLAHGAGTEHGEVRMKVLDTTQDKRVEWEIISTHPKRSPASAWTGTHISFELTERENPGHWLGNSDEIPRMAVLEFRHSGWDENSEYFGFCNFAWGETLLMLKQWCESQ</sequence>
<dbReference type="InterPro" id="IPR023393">
    <property type="entry name" value="START-like_dom_sf"/>
</dbReference>
<dbReference type="KEGG" id="gur:Gura_0603"/>
<proteinExistence type="predicted"/>
<dbReference type="CDD" id="cd07814">
    <property type="entry name" value="SRPBCC_CalC_Aha1-like"/>
    <property type="match status" value="1"/>
</dbReference>
<evidence type="ECO:0000313" key="1">
    <source>
        <dbReference type="EMBL" id="ABQ24815.1"/>
    </source>
</evidence>
<accession>A5GC72</accession>